<dbReference type="Proteomes" id="UP001152484">
    <property type="component" value="Unassembled WGS sequence"/>
</dbReference>
<accession>A0A9P0ZNS4</accession>
<keyword evidence="6" id="KW-1185">Reference proteome</keyword>
<dbReference type="GO" id="GO:0016071">
    <property type="term" value="P:mRNA metabolic process"/>
    <property type="evidence" value="ECO:0007669"/>
    <property type="project" value="UniProtKB-ARBA"/>
</dbReference>
<dbReference type="PANTHER" id="PTHR47926:SF452">
    <property type="entry name" value="PENTATRICOPEPTIDE REPEAT-CONTAINING PROTEIN"/>
    <property type="match status" value="1"/>
</dbReference>
<feature type="domain" description="DYW" evidence="4">
    <location>
        <begin position="699"/>
        <end position="791"/>
    </location>
</feature>
<dbReference type="GO" id="GO:0003723">
    <property type="term" value="F:RNA binding"/>
    <property type="evidence" value="ECO:0007669"/>
    <property type="project" value="InterPro"/>
</dbReference>
<feature type="repeat" description="PPR" evidence="3">
    <location>
        <begin position="383"/>
        <end position="417"/>
    </location>
</feature>
<dbReference type="AlphaFoldDB" id="A0A9P0ZNS4"/>
<protein>
    <recommendedName>
        <fullName evidence="4">DYW domain-containing protein</fullName>
    </recommendedName>
</protein>
<dbReference type="Pfam" id="PF20431">
    <property type="entry name" value="E_motif"/>
    <property type="match status" value="1"/>
</dbReference>
<dbReference type="FunFam" id="1.25.40.10:FF:000463">
    <property type="entry name" value="Pentatricopeptide repeat-containing protein"/>
    <property type="match status" value="1"/>
</dbReference>
<dbReference type="GO" id="GO:0008270">
    <property type="term" value="F:zinc ion binding"/>
    <property type="evidence" value="ECO:0007669"/>
    <property type="project" value="InterPro"/>
</dbReference>
<dbReference type="InterPro" id="IPR046848">
    <property type="entry name" value="E_motif"/>
</dbReference>
<dbReference type="FunFam" id="1.25.40.10:FF:001104">
    <property type="entry name" value="Uncharacterized protein"/>
    <property type="match status" value="1"/>
</dbReference>
<evidence type="ECO:0000256" key="1">
    <source>
        <dbReference type="ARBA" id="ARBA00006643"/>
    </source>
</evidence>
<dbReference type="Pfam" id="PF13041">
    <property type="entry name" value="PPR_2"/>
    <property type="match status" value="3"/>
</dbReference>
<organism evidence="5 6">
    <name type="scientific">Cuscuta europaea</name>
    <name type="common">European dodder</name>
    <dbReference type="NCBI Taxonomy" id="41803"/>
    <lineage>
        <taxon>Eukaryota</taxon>
        <taxon>Viridiplantae</taxon>
        <taxon>Streptophyta</taxon>
        <taxon>Embryophyta</taxon>
        <taxon>Tracheophyta</taxon>
        <taxon>Spermatophyta</taxon>
        <taxon>Magnoliopsida</taxon>
        <taxon>eudicotyledons</taxon>
        <taxon>Gunneridae</taxon>
        <taxon>Pentapetalae</taxon>
        <taxon>asterids</taxon>
        <taxon>lamiids</taxon>
        <taxon>Solanales</taxon>
        <taxon>Convolvulaceae</taxon>
        <taxon>Cuscuteae</taxon>
        <taxon>Cuscuta</taxon>
        <taxon>Cuscuta subgen. Cuscuta</taxon>
    </lineage>
</organism>
<dbReference type="InterPro" id="IPR046960">
    <property type="entry name" value="PPR_At4g14850-like_plant"/>
</dbReference>
<dbReference type="PANTHER" id="PTHR47926">
    <property type="entry name" value="PENTATRICOPEPTIDE REPEAT-CONTAINING PROTEIN"/>
    <property type="match status" value="1"/>
</dbReference>
<keyword evidence="2" id="KW-0677">Repeat</keyword>
<evidence type="ECO:0000256" key="2">
    <source>
        <dbReference type="ARBA" id="ARBA00022737"/>
    </source>
</evidence>
<reference evidence="5" key="1">
    <citation type="submission" date="2022-07" db="EMBL/GenBank/DDBJ databases">
        <authorList>
            <person name="Macas J."/>
            <person name="Novak P."/>
            <person name="Neumann P."/>
        </authorList>
    </citation>
    <scope>NUCLEOTIDE SEQUENCE</scope>
</reference>
<comment type="caution">
    <text evidence="5">The sequence shown here is derived from an EMBL/GenBank/DDBJ whole genome shotgun (WGS) entry which is preliminary data.</text>
</comment>
<dbReference type="InterPro" id="IPR011990">
    <property type="entry name" value="TPR-like_helical_dom_sf"/>
</dbReference>
<proteinExistence type="inferred from homology"/>
<dbReference type="Pfam" id="PF14432">
    <property type="entry name" value="DYW_deaminase"/>
    <property type="match status" value="1"/>
</dbReference>
<dbReference type="InterPro" id="IPR032867">
    <property type="entry name" value="DYW_dom"/>
</dbReference>
<dbReference type="PROSITE" id="PS51375">
    <property type="entry name" value="PPR"/>
    <property type="match status" value="4"/>
</dbReference>
<name>A0A9P0ZNS4_CUSEU</name>
<dbReference type="NCBIfam" id="TIGR00756">
    <property type="entry name" value="PPR"/>
    <property type="match status" value="4"/>
</dbReference>
<dbReference type="Gene3D" id="1.25.40.10">
    <property type="entry name" value="Tetratricopeptide repeat domain"/>
    <property type="match status" value="4"/>
</dbReference>
<comment type="similarity">
    <text evidence="1">Belongs to the PPR family. PCMP-H subfamily.</text>
</comment>
<feature type="repeat" description="PPR" evidence="3">
    <location>
        <begin position="181"/>
        <end position="215"/>
    </location>
</feature>
<dbReference type="SUPFAM" id="SSF48452">
    <property type="entry name" value="TPR-like"/>
    <property type="match status" value="1"/>
</dbReference>
<evidence type="ECO:0000256" key="3">
    <source>
        <dbReference type="PROSITE-ProRule" id="PRU00708"/>
    </source>
</evidence>
<feature type="repeat" description="PPR" evidence="3">
    <location>
        <begin position="453"/>
        <end position="483"/>
    </location>
</feature>
<sequence length="791" mass="88020">MLCRVAAGTRSRDRNYFLSLITKAATVSQLSQTHALLIHHGLSNDLIAVTKLTQRFSDLQAISHAKLIFKAFNCTNPPDLFLYNVLIRGFSQNNLPFDSLSMFHHLCCKTRLKPDNYTYAFIISGISFSGYQGFAVLLHAQVIVSGYSSDLFVGSALVDMYTSFKRIGHAYKVFDRIPCQDSVLWNTMICGLSRNCCFDEAMRAFHNMVVNGTQYNSTTLSVVLTVVAELQALQLGMMVHCLAVKVGLHFHEFVITGLISAYSRCGDVKTGWMLFEQIRKPDLISCNAMIAGFSFNNKTEYSVRLFNDLLASEEKINSSTIVGLIPVSCPFGHLDLSCSIHGLCVKTGMIGNPSVSTALTTVYSRLNEIEFARQLFDEASEKTLASWNAMISGYTQNGLTERAISLFLEMQKLDIHPNPVTITSILSACAQLGALSIGKWVHQLINNESLESNVYVLTALVDMYAKCGKIEIARQLFDAMLEKNEVTWNAMISGYGQHGLGRESLVLFDEMLSSGVHPTGVTFLSLLYACSHAGLVEEGEQIFYSMVHKHHIKPVSEHYACMVDLFGRAGKLENAMNFINGMPVEPGPAEWGALLAACMIHKDTNLASMASDKLFHLDAENVGYYVLLSNIYSADHNYPQAASVRQMVKKRKLAKIPGCTLIEVDGHPYVFKSSDQSHPQSAAIYAKLEELMEKAREAGFKAQTSTSLHDVEEEEKELMVKVHSEKLAISFGLITSEPGSEIRIIKNLRVCIDCHNFTRFISKITERTIVVRDANRFHHFKDGTCSCGDYW</sequence>
<dbReference type="EMBL" id="CAMAPE010000052">
    <property type="protein sequence ID" value="CAH9109130.1"/>
    <property type="molecule type" value="Genomic_DNA"/>
</dbReference>
<evidence type="ECO:0000313" key="6">
    <source>
        <dbReference type="Proteomes" id="UP001152484"/>
    </source>
</evidence>
<evidence type="ECO:0000259" key="4">
    <source>
        <dbReference type="Pfam" id="PF14432"/>
    </source>
</evidence>
<feature type="repeat" description="PPR" evidence="3">
    <location>
        <begin position="484"/>
        <end position="518"/>
    </location>
</feature>
<dbReference type="Pfam" id="PF01535">
    <property type="entry name" value="PPR"/>
    <property type="match status" value="4"/>
</dbReference>
<gene>
    <name evidence="5" type="ORF">CEURO_LOCUS18380</name>
</gene>
<evidence type="ECO:0000313" key="5">
    <source>
        <dbReference type="EMBL" id="CAH9109130.1"/>
    </source>
</evidence>
<dbReference type="FunFam" id="1.25.40.10:FF:000364">
    <property type="entry name" value="Pentatricopeptide repeat (PPR-like) superfamily protein"/>
    <property type="match status" value="1"/>
</dbReference>
<dbReference type="GO" id="GO:0009451">
    <property type="term" value="P:RNA modification"/>
    <property type="evidence" value="ECO:0007669"/>
    <property type="project" value="InterPro"/>
</dbReference>
<dbReference type="InterPro" id="IPR002885">
    <property type="entry name" value="PPR_rpt"/>
</dbReference>
<dbReference type="OrthoDB" id="185373at2759"/>
<dbReference type="GO" id="GO:0010467">
    <property type="term" value="P:gene expression"/>
    <property type="evidence" value="ECO:0007669"/>
    <property type="project" value="UniProtKB-ARBA"/>
</dbReference>